<sequence>MSAKKSNLLIPVGIGATLLLAGGAAGYLYLRGGFSDATTPLASAKVVPDEALMTGYISTDPQTWSKLQHFGTPEAENAIAKGLANFNQQAFTNSKIDYAKDVQPWLGSIMFAVLPPSTPAAPSQPNLLVVIGIKDKISAFNFANKLKSQSGVKIKESDYKGVKIQEDTGNTEKTYTAILNDHLVLSPQRKSVELAIDTFKGEPSFANKTEAKAMLDKGVNLPNSIAQIYIPDYGNLVRQYMTTNREFSQLPPESLNQLKSFVMGVGIDNVGVRMKAIGTLNPSATQVEYKPSPGKVVAQFPRETIALISGHGINKVWSTVAEQSNKNPQLQQQLEQMRLQVKTATELDLDRDIFGWMDGEFAVGAIASNEGILAPIGAGGAVVLKTSDRTTAEATLNKLNALATQGNSITINQRNVGGKTVTEWTIPQQGAWLGYGWLDGNSLLIAIGSPIFEAIASNSNSLESSDSFKAIAGTLPKPNAGYFYLDVEKAMSAIERTLPAQQKNSVPPEANAILNSIRGIGVTAMQPDASTSEMEMLLALKPKSGK</sequence>
<gene>
    <name evidence="2" type="ORF">MiSe_28460</name>
</gene>
<feature type="coiled-coil region" evidence="1">
    <location>
        <begin position="320"/>
        <end position="347"/>
    </location>
</feature>
<dbReference type="Proteomes" id="UP001050975">
    <property type="component" value="Unassembled WGS sequence"/>
</dbReference>
<comment type="caution">
    <text evidence="2">The sequence shown here is derived from an EMBL/GenBank/DDBJ whole genome shotgun (WGS) entry which is preliminary data.</text>
</comment>
<dbReference type="AlphaFoldDB" id="A0AAV3XCN7"/>
<dbReference type="RefSeq" id="WP_226580674.1">
    <property type="nucleotide sequence ID" value="NZ_BLAY01000039.1"/>
</dbReference>
<evidence type="ECO:0008006" key="4">
    <source>
        <dbReference type="Google" id="ProtNLM"/>
    </source>
</evidence>
<dbReference type="EMBL" id="BLAY01000039">
    <property type="protein sequence ID" value="GET38092.1"/>
    <property type="molecule type" value="Genomic_DNA"/>
</dbReference>
<name>A0AAV3XCN7_9CYAN</name>
<dbReference type="InterPro" id="IPR021787">
    <property type="entry name" value="DUF3352"/>
</dbReference>
<evidence type="ECO:0000313" key="3">
    <source>
        <dbReference type="Proteomes" id="UP001050975"/>
    </source>
</evidence>
<keyword evidence="3" id="KW-1185">Reference proteome</keyword>
<reference evidence="2" key="1">
    <citation type="submission" date="2019-10" db="EMBL/GenBank/DDBJ databases">
        <title>Draft genome sequece of Microseira wollei NIES-4236.</title>
        <authorList>
            <person name="Yamaguchi H."/>
            <person name="Suzuki S."/>
            <person name="Kawachi M."/>
        </authorList>
    </citation>
    <scope>NUCLEOTIDE SEQUENCE</scope>
    <source>
        <strain evidence="2">NIES-4236</strain>
    </source>
</reference>
<protein>
    <recommendedName>
        <fullName evidence="4">Metalloendopeptidase</fullName>
    </recommendedName>
</protein>
<organism evidence="2 3">
    <name type="scientific">Microseira wollei NIES-4236</name>
    <dbReference type="NCBI Taxonomy" id="2530354"/>
    <lineage>
        <taxon>Bacteria</taxon>
        <taxon>Bacillati</taxon>
        <taxon>Cyanobacteriota</taxon>
        <taxon>Cyanophyceae</taxon>
        <taxon>Oscillatoriophycideae</taxon>
        <taxon>Aerosakkonematales</taxon>
        <taxon>Aerosakkonemataceae</taxon>
        <taxon>Microseira</taxon>
    </lineage>
</organism>
<evidence type="ECO:0000256" key="1">
    <source>
        <dbReference type="SAM" id="Coils"/>
    </source>
</evidence>
<keyword evidence="1" id="KW-0175">Coiled coil</keyword>
<dbReference type="Pfam" id="PF11832">
    <property type="entry name" value="DUF3352"/>
    <property type="match status" value="1"/>
</dbReference>
<proteinExistence type="predicted"/>
<evidence type="ECO:0000313" key="2">
    <source>
        <dbReference type="EMBL" id="GET38092.1"/>
    </source>
</evidence>
<accession>A0AAV3XCN7</accession>